<gene>
    <name evidence="2" type="ORF">B0W44_01750</name>
</gene>
<dbReference type="STRING" id="1471761.B0W44_01750"/>
<dbReference type="Pfam" id="PF00814">
    <property type="entry name" value="TsaD"/>
    <property type="match status" value="1"/>
</dbReference>
<protein>
    <submittedName>
        <fullName evidence="2">tRNA (Adenosine(37)-N6)-threonylcarbamoyltransferase complex dimerization subunit type 1 TsaB</fullName>
    </submittedName>
</protein>
<keyword evidence="3" id="KW-1185">Reference proteome</keyword>
<dbReference type="GO" id="GO:0016740">
    <property type="term" value="F:transferase activity"/>
    <property type="evidence" value="ECO:0007669"/>
    <property type="project" value="UniProtKB-KW"/>
</dbReference>
<dbReference type="KEGG" id="ntr:B0W44_01750"/>
<evidence type="ECO:0000259" key="1">
    <source>
        <dbReference type="Pfam" id="PF00814"/>
    </source>
</evidence>
<dbReference type="PANTHER" id="PTHR11735:SF11">
    <property type="entry name" value="TRNA THREONYLCARBAMOYLADENOSINE BIOSYNTHESIS PROTEIN TSAB"/>
    <property type="match status" value="1"/>
</dbReference>
<dbReference type="RefSeq" id="WP_077718509.1">
    <property type="nucleotide sequence ID" value="NZ_CP019699.1"/>
</dbReference>
<dbReference type="NCBIfam" id="TIGR03725">
    <property type="entry name" value="T6A_YeaZ"/>
    <property type="match status" value="1"/>
</dbReference>
<dbReference type="OrthoDB" id="9784166at2"/>
<dbReference type="SUPFAM" id="SSF53067">
    <property type="entry name" value="Actin-like ATPase domain"/>
    <property type="match status" value="2"/>
</dbReference>
<dbReference type="AlphaFoldDB" id="A0A1U9K3R8"/>
<dbReference type="Gene3D" id="3.30.420.40">
    <property type="match status" value="2"/>
</dbReference>
<dbReference type="EMBL" id="CP019699">
    <property type="protein sequence ID" value="AQS54687.1"/>
    <property type="molecule type" value="Genomic_DNA"/>
</dbReference>
<accession>A0A1U9K3R8</accession>
<organism evidence="2 3">
    <name type="scientific">Novibacillus thermophilus</name>
    <dbReference type="NCBI Taxonomy" id="1471761"/>
    <lineage>
        <taxon>Bacteria</taxon>
        <taxon>Bacillati</taxon>
        <taxon>Bacillota</taxon>
        <taxon>Bacilli</taxon>
        <taxon>Bacillales</taxon>
        <taxon>Thermoactinomycetaceae</taxon>
        <taxon>Novibacillus</taxon>
    </lineage>
</organism>
<evidence type="ECO:0000313" key="2">
    <source>
        <dbReference type="EMBL" id="AQS54687.1"/>
    </source>
</evidence>
<dbReference type="InterPro" id="IPR022496">
    <property type="entry name" value="T6A_TsaB"/>
</dbReference>
<dbReference type="InterPro" id="IPR043129">
    <property type="entry name" value="ATPase_NBD"/>
</dbReference>
<dbReference type="GO" id="GO:0002949">
    <property type="term" value="P:tRNA threonylcarbamoyladenosine modification"/>
    <property type="evidence" value="ECO:0007669"/>
    <property type="project" value="InterPro"/>
</dbReference>
<dbReference type="CDD" id="cd24032">
    <property type="entry name" value="ASKHA_NBD_TsaB"/>
    <property type="match status" value="1"/>
</dbReference>
<dbReference type="PANTHER" id="PTHR11735">
    <property type="entry name" value="TRNA N6-ADENOSINE THREONYLCARBAMOYLTRANSFERASE"/>
    <property type="match status" value="1"/>
</dbReference>
<keyword evidence="2" id="KW-0808">Transferase</keyword>
<reference evidence="2 3" key="1">
    <citation type="journal article" date="2015" name="Int. J. Syst. Evol. Microbiol.">
        <title>Novibacillus thermophilus gen. nov., sp. nov., a Gram-staining-negative and moderately thermophilic member of the family Thermoactinomycetaceae.</title>
        <authorList>
            <person name="Yang G."/>
            <person name="Chen J."/>
            <person name="Zhou S."/>
        </authorList>
    </citation>
    <scope>NUCLEOTIDE SEQUENCE [LARGE SCALE GENOMIC DNA]</scope>
    <source>
        <strain evidence="2 3">SG-1</strain>
    </source>
</reference>
<evidence type="ECO:0000313" key="3">
    <source>
        <dbReference type="Proteomes" id="UP000188603"/>
    </source>
</evidence>
<sequence length="233" mass="26080">MKWLAMDTSTSVLAVAVTDEETVLGDTVLHLKRHHAERLLPTIDRMLSDTNVSLRDIGGIAVTRGPGSYTGVRIGVTTAKMLAWSLKLPLVGISSLAALAVNGRRFSGSLIPMWDARRERVYTGHYRFDKNENITAVHQDRVVPVKDWVKRLTETEGPFLFLGDGAVQYRDIIVNVLKERAFFATLEENVVRPSSVGRLAMEQWSRGGSDDVARFVPEYLQVTEAEAKWEIQK</sequence>
<name>A0A1U9K3R8_9BACL</name>
<dbReference type="InterPro" id="IPR000905">
    <property type="entry name" value="Gcp-like_dom"/>
</dbReference>
<feature type="domain" description="Gcp-like" evidence="1">
    <location>
        <begin position="32"/>
        <end position="229"/>
    </location>
</feature>
<dbReference type="Proteomes" id="UP000188603">
    <property type="component" value="Chromosome"/>
</dbReference>
<dbReference type="GO" id="GO:0005829">
    <property type="term" value="C:cytosol"/>
    <property type="evidence" value="ECO:0007669"/>
    <property type="project" value="TreeGrafter"/>
</dbReference>
<proteinExistence type="predicted"/>